<keyword evidence="2" id="KW-0812">Transmembrane</keyword>
<organism evidence="3">
    <name type="scientific">uncultured bacterium</name>
    <name type="common">gcode 4</name>
    <dbReference type="NCBI Taxonomy" id="1234023"/>
    <lineage>
        <taxon>Bacteria</taxon>
        <taxon>environmental samples</taxon>
    </lineage>
</organism>
<proteinExistence type="predicted"/>
<evidence type="ECO:0000313" key="3">
    <source>
        <dbReference type="EMBL" id="EKE26955.1"/>
    </source>
</evidence>
<name>K2GUD8_9BACT</name>
<protein>
    <submittedName>
        <fullName evidence="3">Uncharacterized protein</fullName>
    </submittedName>
</protein>
<dbReference type="InterPro" id="IPR000983">
    <property type="entry name" value="Bac_GSPG_pilin"/>
</dbReference>
<dbReference type="Gene3D" id="3.30.700.10">
    <property type="entry name" value="Glycoprotein, Type 4 Pilin"/>
    <property type="match status" value="1"/>
</dbReference>
<keyword evidence="2" id="KW-0472">Membrane</keyword>
<dbReference type="GO" id="GO:0015627">
    <property type="term" value="C:type II protein secretion system complex"/>
    <property type="evidence" value="ECO:0007669"/>
    <property type="project" value="InterPro"/>
</dbReference>
<keyword evidence="1" id="KW-0488">Methylation</keyword>
<dbReference type="PRINTS" id="PR00813">
    <property type="entry name" value="BCTERIALGSPG"/>
</dbReference>
<dbReference type="SUPFAM" id="SSF54523">
    <property type="entry name" value="Pili subunits"/>
    <property type="match status" value="1"/>
</dbReference>
<dbReference type="AlphaFoldDB" id="K2GUD8"/>
<comment type="caution">
    <text evidence="3">The sequence shown here is derived from an EMBL/GenBank/DDBJ whole genome shotgun (WGS) entry which is preliminary data.</text>
</comment>
<dbReference type="GO" id="GO:0015628">
    <property type="term" value="P:protein secretion by the type II secretion system"/>
    <property type="evidence" value="ECO:0007669"/>
    <property type="project" value="InterPro"/>
</dbReference>
<gene>
    <name evidence="3" type="ORF">ACD_4C00107G0001</name>
</gene>
<dbReference type="InterPro" id="IPR045584">
    <property type="entry name" value="Pilin-like"/>
</dbReference>
<accession>K2GUD8</accession>
<keyword evidence="2" id="KW-1133">Transmembrane helix</keyword>
<dbReference type="EMBL" id="AMFJ01000623">
    <property type="protein sequence ID" value="EKE26955.1"/>
    <property type="molecule type" value="Genomic_DNA"/>
</dbReference>
<evidence type="ECO:0000256" key="1">
    <source>
        <dbReference type="ARBA" id="ARBA00022481"/>
    </source>
</evidence>
<feature type="transmembrane region" description="Helical" evidence="2">
    <location>
        <begin position="17"/>
        <end position="41"/>
    </location>
</feature>
<reference evidence="3" key="1">
    <citation type="journal article" date="2012" name="Science">
        <title>Fermentation, hydrogen, and sulfur metabolism in multiple uncultivated bacterial phyla.</title>
        <authorList>
            <person name="Wrighton K.C."/>
            <person name="Thomas B.C."/>
            <person name="Sharon I."/>
            <person name="Miller C.S."/>
            <person name="Castelle C.J."/>
            <person name="VerBerkmoes N.C."/>
            <person name="Wilkins M.J."/>
            <person name="Hettich R.L."/>
            <person name="Lipton M.S."/>
            <person name="Williams K.H."/>
            <person name="Long P.E."/>
            <person name="Banfield J.F."/>
        </authorList>
    </citation>
    <scope>NUCLEOTIDE SEQUENCE [LARGE SCALE GENOMIC DNA]</scope>
</reference>
<sequence>MSDWNEINKNLKYQKSIFGFTIVELVFVMVIIAILWTIWFLSFSKYTMNSRDSQRLEDLSIIQSWLENYRLKNWDYPEPSWAWINVAYSWAIVWTQWTVWDNLIQNIWSLNKKPLDPITSKEYSYSISRNQFKKSYELASDIEWDNLSFSPIDKTFAASNFNSNIKWNYNSLITRVFTWWLFYAITSPSITLSNINNTWWTFDILSLSWNILYKNKSNSWIAFTPKIVWSWPTLDLTISNADSFVEWIKTSFSSLSSESNYSSIFSSTWTQQKDIWKNIFVNYLWWEFNWT</sequence>
<evidence type="ECO:0000256" key="2">
    <source>
        <dbReference type="SAM" id="Phobius"/>
    </source>
</evidence>
<feature type="non-terminal residue" evidence="3">
    <location>
        <position position="291"/>
    </location>
</feature>